<dbReference type="OrthoDB" id="2582440at2"/>
<sequence length="1307" mass="135164">MIRSLLLVYVFLAVGITLGFAQTGTNLNRARGFAVLAQTKVTNTGNSTVRGDLGVSPNDVIEDAGKLTVLGGTELANTAAANALTDAGALYDALKGRPATVLASSSLGGASAVAPGVYKVNGNADLSRSLFLDGKGDVNATYVFIIDGDFAVNPNAGVIAYNGTQSKNIFWVVQNSTTLTTNIFLGNILAKGDITLNDGTGLTGRAISLEGAVHFRSSTVLLPDLIETDLVVEKKVEGDRFIVGEEVTFVITAYNAGPNSTTNVIVEEFIPEGLEFVRAEPSKGNYNETTNNWEIAELRISERATLRLVFKITKAGEITNRVSIDGYNSETNPADNEDEETITTIPPLANVGVTKRANESRVALGDNVSYIITVSNAGPGVATDVEVTEQIPQGLTFVSADPAKGTYDETTNKWLVGELANGESTTMTIVFKTTVEGAIENSVTVVSDNTETEPGDNNDKEPIEVTPPRASVSVSKQANENRVALGDNVSYTITVSNAGPGDARNVVVQENVPQGLTFVSASTEKGTYDATTNQWLVGGLANGESATLTLVFKTTAEGPLVNSVTVVSDNPDPDPADNEDQDPIDVTPPKADVSVTKRANESQVALGANVSYTITVSNAGPGVATDVEVTEQIPQGLTFVSADPAKGTYDETTNKWLVGELANGESTTMTIVFKTTATGSLVNSVKVVSDNTETEPGDNEDQDPVDVICPELNLSLTGQASLCPGTQNLTYTVTQVAGATYSYTLPEGWELVSQNGNTVVVNAGADAVSGSIKATVTDACGKTADATLNVQVVTPPTLPVITGASEVCVNSTGNVYSVSGFGPGVTYAWTASGDLEITSATNSATVEVSAGTQGGTLTLVVSNSCFSSEAATKVITTLTAPEAPAAVNGSTTVCAGTTVEYSVEPVDGADSYTWTLPAGWVITAGEGTATVSVTAGSTAGNISVTANNSCGSSSPATLAVQINDKLAAPAISGETGDCVGSALTYTIDEVAGATGYDWSVPATWTIVSGQNTTSITVEVGAEGGNISVAVVNECGTGTASTLAVAPRLAPVAPSVTGNTEVCQDSQNLTYTISNPAENVTYAWTVPAGWEIISGQGTTSITVNAGNTGGAISVAATNNCGTTEGTPLAVNVAAPLVAPGPISDNSDVCEGLTYSIAAVPGATEYTWTVPAGFTITSGQGTTTIKVKASNPASTGTVSVMASNATCSSPVTSATMDASLADGQLVFPKAFSPNGDGRNDTWEIKNLEKFTNNEVTIFNRWGSELYKMKNYQNDWNGKRLEQGTYFYKVRVTVCDGVVKEYTGYTTIFR</sequence>
<dbReference type="InterPro" id="IPR047589">
    <property type="entry name" value="DUF11_rpt"/>
</dbReference>
<dbReference type="Pfam" id="PF11999">
    <property type="entry name" value="Ice_binding"/>
    <property type="match status" value="1"/>
</dbReference>
<evidence type="ECO:0000259" key="5">
    <source>
        <dbReference type="Pfam" id="PF19408"/>
    </source>
</evidence>
<dbReference type="NCBIfam" id="TIGR04131">
    <property type="entry name" value="Bac_Flav_CTERM"/>
    <property type="match status" value="1"/>
</dbReference>
<feature type="domain" description="PKD-like" evidence="5">
    <location>
        <begin position="1053"/>
        <end position="1129"/>
    </location>
</feature>
<feature type="domain" description="DUF11" evidence="4">
    <location>
        <begin position="592"/>
        <end position="702"/>
    </location>
</feature>
<dbReference type="InterPro" id="IPR013783">
    <property type="entry name" value="Ig-like_fold"/>
</dbReference>
<feature type="domain" description="PKD-like" evidence="5">
    <location>
        <begin position="881"/>
        <end position="960"/>
    </location>
</feature>
<dbReference type="Gene3D" id="2.60.40.10">
    <property type="entry name" value="Immunoglobulins"/>
    <property type="match status" value="3"/>
</dbReference>
<dbReference type="InterPro" id="IPR045829">
    <property type="entry name" value="PKD_6"/>
</dbReference>
<dbReference type="Pfam" id="PF01345">
    <property type="entry name" value="DUF11"/>
    <property type="match status" value="4"/>
</dbReference>
<dbReference type="InterPro" id="IPR021884">
    <property type="entry name" value="Ice-bd_prot"/>
</dbReference>
<feature type="region of interest" description="Disordered" evidence="3">
    <location>
        <begin position="567"/>
        <end position="598"/>
    </location>
</feature>
<feature type="compositionally biased region" description="Acidic residues" evidence="3">
    <location>
        <begin position="571"/>
        <end position="583"/>
    </location>
</feature>
<feature type="domain" description="PKD-like" evidence="5">
    <location>
        <begin position="715"/>
        <end position="790"/>
    </location>
</feature>
<proteinExistence type="inferred from homology"/>
<dbReference type="PANTHER" id="PTHR34819:SF3">
    <property type="entry name" value="CELL SURFACE PROTEIN"/>
    <property type="match status" value="1"/>
</dbReference>
<dbReference type="RefSeq" id="WP_089318174.1">
    <property type="nucleotide sequence ID" value="NZ_FZOQ01000003.1"/>
</dbReference>
<evidence type="ECO:0000256" key="2">
    <source>
        <dbReference type="ARBA" id="ARBA00022729"/>
    </source>
</evidence>
<dbReference type="InterPro" id="IPR051172">
    <property type="entry name" value="Chlamydia_OmcB"/>
</dbReference>
<dbReference type="NCBIfam" id="TIGR01451">
    <property type="entry name" value="B_ant_repeat"/>
    <property type="match status" value="4"/>
</dbReference>
<dbReference type="PANTHER" id="PTHR34819">
    <property type="entry name" value="LARGE CYSTEINE-RICH PERIPLASMIC PROTEIN OMCB"/>
    <property type="match status" value="1"/>
</dbReference>
<feature type="domain" description="DUF11" evidence="4">
    <location>
        <begin position="229"/>
        <end position="341"/>
    </location>
</feature>
<dbReference type="InterPro" id="IPR026341">
    <property type="entry name" value="T9SS_type_B"/>
</dbReference>
<evidence type="ECO:0000256" key="3">
    <source>
        <dbReference type="SAM" id="MobiDB-lite"/>
    </source>
</evidence>
<feature type="domain" description="PKD-like" evidence="5">
    <location>
        <begin position="1136"/>
        <end position="1211"/>
    </location>
</feature>
<protein>
    <submittedName>
        <fullName evidence="6">Conserved repeat domain-containing protein/gliding motility-associated C-terminal domain-containing protein</fullName>
    </submittedName>
</protein>
<evidence type="ECO:0000313" key="7">
    <source>
        <dbReference type="Proteomes" id="UP000198432"/>
    </source>
</evidence>
<organism evidence="6 7">
    <name type="scientific">Pontibacter ummariensis</name>
    <dbReference type="NCBI Taxonomy" id="1610492"/>
    <lineage>
        <taxon>Bacteria</taxon>
        <taxon>Pseudomonadati</taxon>
        <taxon>Bacteroidota</taxon>
        <taxon>Cytophagia</taxon>
        <taxon>Cytophagales</taxon>
        <taxon>Hymenobacteraceae</taxon>
        <taxon>Pontibacter</taxon>
    </lineage>
</organism>
<evidence type="ECO:0000256" key="1">
    <source>
        <dbReference type="ARBA" id="ARBA00005445"/>
    </source>
</evidence>
<gene>
    <name evidence="6" type="ORF">SAMN06296052_103305</name>
</gene>
<evidence type="ECO:0000259" key="4">
    <source>
        <dbReference type="Pfam" id="PF01345"/>
    </source>
</evidence>
<dbReference type="Gene3D" id="2.60.40.1170">
    <property type="entry name" value="Mu homology domain, subdomain B"/>
    <property type="match status" value="1"/>
</dbReference>
<keyword evidence="2" id="KW-0732">Signal</keyword>
<dbReference type="InterPro" id="IPR001434">
    <property type="entry name" value="OmcB-like_DUF11"/>
</dbReference>
<dbReference type="EMBL" id="FZOQ01000003">
    <property type="protein sequence ID" value="SNS24786.1"/>
    <property type="molecule type" value="Genomic_DNA"/>
</dbReference>
<dbReference type="Pfam" id="PF13585">
    <property type="entry name" value="CHU_C"/>
    <property type="match status" value="1"/>
</dbReference>
<feature type="domain" description="PKD-like" evidence="5">
    <location>
        <begin position="968"/>
        <end position="1044"/>
    </location>
</feature>
<comment type="similarity">
    <text evidence="1">Belongs to the ice-binding protein family.</text>
</comment>
<feature type="domain" description="DUF11" evidence="4">
    <location>
        <begin position="351"/>
        <end position="460"/>
    </location>
</feature>
<accession>A0A239CX09</accession>
<dbReference type="Pfam" id="PF19408">
    <property type="entry name" value="PKD_6"/>
    <property type="match status" value="6"/>
</dbReference>
<name>A0A239CX09_9BACT</name>
<keyword evidence="7" id="KW-1185">Reference proteome</keyword>
<feature type="domain" description="DUF11" evidence="4">
    <location>
        <begin position="472"/>
        <end position="581"/>
    </location>
</feature>
<dbReference type="Proteomes" id="UP000198432">
    <property type="component" value="Unassembled WGS sequence"/>
</dbReference>
<feature type="domain" description="PKD-like" evidence="5">
    <location>
        <begin position="796"/>
        <end position="871"/>
    </location>
</feature>
<reference evidence="7" key="1">
    <citation type="submission" date="2017-06" db="EMBL/GenBank/DDBJ databases">
        <authorList>
            <person name="Varghese N."/>
            <person name="Submissions S."/>
        </authorList>
    </citation>
    <scope>NUCLEOTIDE SEQUENCE [LARGE SCALE GENOMIC DNA]</scope>
    <source>
        <strain evidence="7">NKM1</strain>
    </source>
</reference>
<evidence type="ECO:0000313" key="6">
    <source>
        <dbReference type="EMBL" id="SNS24786.1"/>
    </source>
</evidence>